<dbReference type="Pfam" id="PF00633">
    <property type="entry name" value="HHH"/>
    <property type="match status" value="1"/>
</dbReference>
<evidence type="ECO:0000256" key="16">
    <source>
        <dbReference type="ARBA" id="ARBA00023295"/>
    </source>
</evidence>
<accession>A0A7R8W309</accession>
<evidence type="ECO:0000256" key="5">
    <source>
        <dbReference type="ARBA" id="ARBA00010701"/>
    </source>
</evidence>
<evidence type="ECO:0000256" key="10">
    <source>
        <dbReference type="ARBA" id="ARBA00022723"/>
    </source>
</evidence>
<dbReference type="Pfam" id="PF10576">
    <property type="entry name" value="EndIII_4Fe-2S"/>
    <property type="match status" value="1"/>
</dbReference>
<dbReference type="EMBL" id="OB660271">
    <property type="protein sequence ID" value="CAD7223885.1"/>
    <property type="molecule type" value="Genomic_DNA"/>
</dbReference>
<keyword evidence="12" id="KW-0378">Hydrolase</keyword>
<evidence type="ECO:0000256" key="13">
    <source>
        <dbReference type="ARBA" id="ARBA00023004"/>
    </source>
</evidence>
<dbReference type="InterPro" id="IPR005760">
    <property type="entry name" value="A/G_AdeGlyc_MutY"/>
</dbReference>
<dbReference type="SUPFAM" id="SSF55811">
    <property type="entry name" value="Nudix"/>
    <property type="match status" value="1"/>
</dbReference>
<evidence type="ECO:0000256" key="3">
    <source>
        <dbReference type="ARBA" id="ARBA00004613"/>
    </source>
</evidence>
<dbReference type="PROSITE" id="PS51257">
    <property type="entry name" value="PROKAR_LIPOPROTEIN"/>
    <property type="match status" value="1"/>
</dbReference>
<protein>
    <recommendedName>
        <fullName evidence="7">Adenine DNA glycosylase</fullName>
        <ecNumber evidence="6">3.2.2.31</ecNumber>
    </recommendedName>
</protein>
<dbReference type="InterPro" id="IPR000445">
    <property type="entry name" value="HhH_motif"/>
</dbReference>
<evidence type="ECO:0000256" key="4">
    <source>
        <dbReference type="ARBA" id="ARBA00008343"/>
    </source>
</evidence>
<dbReference type="Pfam" id="PF14815">
    <property type="entry name" value="NUDIX_4"/>
    <property type="match status" value="1"/>
</dbReference>
<evidence type="ECO:0000256" key="2">
    <source>
        <dbReference type="ARBA" id="ARBA00001966"/>
    </source>
</evidence>
<comment type="cofactor">
    <cofactor evidence="2">
        <name>[4Fe-4S] cluster</name>
        <dbReference type="ChEBI" id="CHEBI:49883"/>
    </cofactor>
</comment>
<dbReference type="CDD" id="cd00056">
    <property type="entry name" value="ENDO3c"/>
    <property type="match status" value="1"/>
</dbReference>
<dbReference type="Pfam" id="PF00151">
    <property type="entry name" value="Lipase"/>
    <property type="match status" value="1"/>
</dbReference>
<dbReference type="InterPro" id="IPR011257">
    <property type="entry name" value="DNA_glycosylase"/>
</dbReference>
<name>A0A7R8W309_9CRUS</name>
<dbReference type="FunFam" id="1.10.340.30:FF:000002">
    <property type="entry name" value="Adenine DNA glycosylase"/>
    <property type="match status" value="1"/>
</dbReference>
<dbReference type="Gene3D" id="1.10.1670.10">
    <property type="entry name" value="Helix-hairpin-Helix base-excision DNA repair enzymes (C-terminal)"/>
    <property type="match status" value="1"/>
</dbReference>
<evidence type="ECO:0000256" key="6">
    <source>
        <dbReference type="ARBA" id="ARBA00012045"/>
    </source>
</evidence>
<dbReference type="InterPro" id="IPR023170">
    <property type="entry name" value="HhH_base_excis_C"/>
</dbReference>
<dbReference type="GO" id="GO:0016298">
    <property type="term" value="F:lipase activity"/>
    <property type="evidence" value="ECO:0007669"/>
    <property type="project" value="InterPro"/>
</dbReference>
<dbReference type="PANTHER" id="PTHR42944">
    <property type="entry name" value="ADENINE DNA GLYCOSYLASE"/>
    <property type="match status" value="1"/>
</dbReference>
<dbReference type="PANTHER" id="PTHR42944:SF1">
    <property type="entry name" value="ADENINE DNA GLYCOSYLASE"/>
    <property type="match status" value="1"/>
</dbReference>
<evidence type="ECO:0000256" key="12">
    <source>
        <dbReference type="ARBA" id="ARBA00022801"/>
    </source>
</evidence>
<dbReference type="InterPro" id="IPR000734">
    <property type="entry name" value="TAG_lipase"/>
</dbReference>
<dbReference type="GO" id="GO:0000701">
    <property type="term" value="F:purine-specific mismatch base pair DNA N-glycosylase activity"/>
    <property type="evidence" value="ECO:0007669"/>
    <property type="project" value="UniProtKB-EC"/>
</dbReference>
<evidence type="ECO:0000256" key="7">
    <source>
        <dbReference type="ARBA" id="ARBA00022023"/>
    </source>
</evidence>
<dbReference type="SUPFAM" id="SSF48150">
    <property type="entry name" value="DNA-glycosylase"/>
    <property type="match status" value="1"/>
</dbReference>
<dbReference type="InterPro" id="IPR004036">
    <property type="entry name" value="Endonuclease-III-like_CS2"/>
</dbReference>
<dbReference type="PRINTS" id="PR00821">
    <property type="entry name" value="TAGLIPASE"/>
</dbReference>
<keyword evidence="11" id="KW-0227">DNA damage</keyword>
<dbReference type="GO" id="GO:0051539">
    <property type="term" value="F:4 iron, 4 sulfur cluster binding"/>
    <property type="evidence" value="ECO:0007669"/>
    <property type="project" value="UniProtKB-KW"/>
</dbReference>
<keyword evidence="9" id="KW-0964">Secreted</keyword>
<keyword evidence="15" id="KW-0234">DNA repair</keyword>
<comment type="catalytic activity">
    <reaction evidence="1">
        <text>Hydrolyzes free adenine bases from 7,8-dihydro-8-oxoguanine:adenine mismatched double-stranded DNA, leaving an apurinic site.</text>
        <dbReference type="EC" id="3.2.2.31"/>
    </reaction>
</comment>
<evidence type="ECO:0000313" key="17">
    <source>
        <dbReference type="EMBL" id="CAD7223885.1"/>
    </source>
</evidence>
<dbReference type="InterPro" id="IPR015797">
    <property type="entry name" value="NUDIX_hydrolase-like_dom_sf"/>
</dbReference>
<keyword evidence="13" id="KW-0408">Iron</keyword>
<keyword evidence="8" id="KW-0004">4Fe-4S</keyword>
<organism evidence="17">
    <name type="scientific">Cyprideis torosa</name>
    <dbReference type="NCBI Taxonomy" id="163714"/>
    <lineage>
        <taxon>Eukaryota</taxon>
        <taxon>Metazoa</taxon>
        <taxon>Ecdysozoa</taxon>
        <taxon>Arthropoda</taxon>
        <taxon>Crustacea</taxon>
        <taxon>Oligostraca</taxon>
        <taxon>Ostracoda</taxon>
        <taxon>Podocopa</taxon>
        <taxon>Podocopida</taxon>
        <taxon>Cytherocopina</taxon>
        <taxon>Cytheroidea</taxon>
        <taxon>Cytherideidae</taxon>
        <taxon>Cyprideis</taxon>
    </lineage>
</organism>
<dbReference type="SUPFAM" id="SSF53474">
    <property type="entry name" value="alpha/beta-Hydrolases"/>
    <property type="match status" value="1"/>
</dbReference>
<dbReference type="OrthoDB" id="10248838at2759"/>
<dbReference type="Gene3D" id="3.40.50.1820">
    <property type="entry name" value="alpha/beta hydrolase"/>
    <property type="match status" value="1"/>
</dbReference>
<dbReference type="InterPro" id="IPR003651">
    <property type="entry name" value="Endonuclease3_FeS-loop_motif"/>
</dbReference>
<reference evidence="17" key="1">
    <citation type="submission" date="2020-11" db="EMBL/GenBank/DDBJ databases">
        <authorList>
            <person name="Tran Van P."/>
        </authorList>
    </citation>
    <scope>NUCLEOTIDE SEQUENCE</scope>
</reference>
<dbReference type="GO" id="GO:0006298">
    <property type="term" value="P:mismatch repair"/>
    <property type="evidence" value="ECO:0007669"/>
    <property type="project" value="TreeGrafter"/>
</dbReference>
<dbReference type="InterPro" id="IPR029119">
    <property type="entry name" value="MutY_C"/>
</dbReference>
<keyword evidence="14" id="KW-0411">Iron-sulfur</keyword>
<dbReference type="SMART" id="SM00525">
    <property type="entry name" value="FES"/>
    <property type="match status" value="1"/>
</dbReference>
<evidence type="ECO:0000256" key="1">
    <source>
        <dbReference type="ARBA" id="ARBA00000843"/>
    </source>
</evidence>
<evidence type="ECO:0000256" key="9">
    <source>
        <dbReference type="ARBA" id="ARBA00022525"/>
    </source>
</evidence>
<dbReference type="GO" id="GO:0005634">
    <property type="term" value="C:nucleus"/>
    <property type="evidence" value="ECO:0007669"/>
    <property type="project" value="TreeGrafter"/>
</dbReference>
<gene>
    <name evidence="17" type="ORF">CTOB1V02_LOCUS1859</name>
</gene>
<keyword evidence="10" id="KW-0479">Metal-binding</keyword>
<dbReference type="InterPro" id="IPR029058">
    <property type="entry name" value="AB_hydrolase_fold"/>
</dbReference>
<evidence type="ECO:0000256" key="15">
    <source>
        <dbReference type="ARBA" id="ARBA00023204"/>
    </source>
</evidence>
<dbReference type="InterPro" id="IPR013818">
    <property type="entry name" value="Lipase"/>
</dbReference>
<dbReference type="PROSITE" id="PS01155">
    <property type="entry name" value="ENDONUCLEASE_III_2"/>
    <property type="match status" value="1"/>
</dbReference>
<keyword evidence="16" id="KW-0326">Glycosidase</keyword>
<dbReference type="AlphaFoldDB" id="A0A7R8W309"/>
<evidence type="ECO:0000256" key="8">
    <source>
        <dbReference type="ARBA" id="ARBA00022485"/>
    </source>
</evidence>
<dbReference type="GO" id="GO:0035485">
    <property type="term" value="F:adenine/guanine mispair binding"/>
    <property type="evidence" value="ECO:0007669"/>
    <property type="project" value="TreeGrafter"/>
</dbReference>
<dbReference type="Gene3D" id="3.90.79.10">
    <property type="entry name" value="Nucleoside Triphosphate Pyrophosphohydrolase"/>
    <property type="match status" value="1"/>
</dbReference>
<dbReference type="GO" id="GO:0046872">
    <property type="term" value="F:metal ion binding"/>
    <property type="evidence" value="ECO:0007669"/>
    <property type="project" value="UniProtKB-KW"/>
</dbReference>
<dbReference type="CDD" id="cd03431">
    <property type="entry name" value="NUDIX_DNA_Glycosylase_C-MutY"/>
    <property type="match status" value="1"/>
</dbReference>
<comment type="similarity">
    <text evidence="4">Belongs to the Nth/MutY family.</text>
</comment>
<dbReference type="InterPro" id="IPR003265">
    <property type="entry name" value="HhH-GPD_domain"/>
</dbReference>
<dbReference type="InterPro" id="IPR044298">
    <property type="entry name" value="MIG/MutY"/>
</dbReference>
<dbReference type="GO" id="GO:0005576">
    <property type="term" value="C:extracellular region"/>
    <property type="evidence" value="ECO:0007669"/>
    <property type="project" value="UniProtKB-SubCell"/>
</dbReference>
<dbReference type="GO" id="GO:0032357">
    <property type="term" value="F:oxidized purine DNA binding"/>
    <property type="evidence" value="ECO:0007669"/>
    <property type="project" value="TreeGrafter"/>
</dbReference>
<dbReference type="NCBIfam" id="TIGR01084">
    <property type="entry name" value="mutY"/>
    <property type="match status" value="1"/>
</dbReference>
<proteinExistence type="inferred from homology"/>
<dbReference type="SMART" id="SM00478">
    <property type="entry name" value="ENDO3c"/>
    <property type="match status" value="1"/>
</dbReference>
<evidence type="ECO:0000256" key="14">
    <source>
        <dbReference type="ARBA" id="ARBA00023014"/>
    </source>
</evidence>
<comment type="subcellular location">
    <subcellularLocation>
        <location evidence="3">Secreted</location>
    </subcellularLocation>
</comment>
<dbReference type="Gene3D" id="1.10.340.30">
    <property type="entry name" value="Hypothetical protein, domain 2"/>
    <property type="match status" value="1"/>
</dbReference>
<comment type="similarity">
    <text evidence="5">Belongs to the AB hydrolase superfamily. Lipase family.</text>
</comment>
<dbReference type="Pfam" id="PF00730">
    <property type="entry name" value="HhH-GPD"/>
    <property type="match status" value="1"/>
</dbReference>
<dbReference type="GO" id="GO:0006284">
    <property type="term" value="P:base-excision repair"/>
    <property type="evidence" value="ECO:0007669"/>
    <property type="project" value="InterPro"/>
</dbReference>
<evidence type="ECO:0000256" key="11">
    <source>
        <dbReference type="ARBA" id="ARBA00022763"/>
    </source>
</evidence>
<dbReference type="GO" id="GO:0034039">
    <property type="term" value="F:8-oxo-7,8-dihydroguanine DNA N-glycosylase activity"/>
    <property type="evidence" value="ECO:0007669"/>
    <property type="project" value="TreeGrafter"/>
</dbReference>
<sequence length="888" mass="99329">MKRQAFLICVPVSWGVGCFSLLSGPLRRSLTLPQSPEVIDTRFFLYTSYNPLNAEPISYINPETISSSSFNASFPIVLFIHGFTGSSDSEWWSWYRDAFLQRAPYNIVLVDYRNGALGPEINYPQAVANAEVVARQVGNLVREFVIRGATYQQVHFFGISLGAQISGLAGEWLKKITPGSTVGRITGVDPAGPLFAPYARPFLYSTETHLDPSDADFVDVIHTNGEEPFIGGYGTDRPMGHVDFYVNGGQTQPGCINRLVALKEGLFLPEVRSGRTLAEVRSGLFCQMLTVRVLYYLSRFSQPFSQPHARRLFSEAGNIYEEGCREIAEPQVVDPLRMGAPGWERTQFRIMVASSHDQPFVLGQVTAQIEDGTETALVTSRVDHSLWRRRSGGLLYPGSSLSRVVITPFFPPVGGLVDIRVTLRFQAVSSAQPTWYIDAVNVESDTQQTSSSAMASKVRPITKRKRSSPSFSALEKKPKSLAVSDDIEDIHCFKNPSELEVVKEALLIWYDENKRELPWRTIAASSDSTEEKAYAVWISEIMLQQTQVTTVIDYFNRWMNKWPTVHSLSVATLEEINQVWSGLGYYSRSKNIHAAAQKIMKDMDGIFPRDLKGLQSLPGIGRYTAGAISSIAFGMPSPIVDGNVTRVFSRLRLIGASVDSKAVHEHLWKLASELAQEARERPGDLNQALMELGATVCTPRNPSCSTCPVKNNCLAFKNQMKKLKMKEWDFVGANVTTYPVKKKKTVQKEETRRILVQYRQEEQERQVYLICRREKGLLSNLWEFPDICSASVEEESIAGIGSVQHTFSHISMTYEVYKQKQDDSLSEASGVEGRWMTDSQFQSAAVSKAMRKVYSHFVSSLETKSPRPGKDGRKQTLISAFCTTPRCS</sequence>
<dbReference type="EC" id="3.2.2.31" evidence="6"/>